<keyword evidence="3" id="KW-1185">Reference proteome</keyword>
<dbReference type="GeneID" id="63688927"/>
<evidence type="ECO:0000313" key="2">
    <source>
        <dbReference type="EMBL" id="EJT97866.1"/>
    </source>
</evidence>
<reference evidence="2 3" key="1">
    <citation type="journal article" date="2012" name="Science">
        <title>The Paleozoic origin of enzymatic lignin decomposition reconstructed from 31 fungal genomes.</title>
        <authorList>
            <person name="Floudas D."/>
            <person name="Binder M."/>
            <person name="Riley R."/>
            <person name="Barry K."/>
            <person name="Blanchette R.A."/>
            <person name="Henrissat B."/>
            <person name="Martinez A.T."/>
            <person name="Otillar R."/>
            <person name="Spatafora J.W."/>
            <person name="Yadav J.S."/>
            <person name="Aerts A."/>
            <person name="Benoit I."/>
            <person name="Boyd A."/>
            <person name="Carlson A."/>
            <person name="Copeland A."/>
            <person name="Coutinho P.M."/>
            <person name="de Vries R.P."/>
            <person name="Ferreira P."/>
            <person name="Findley K."/>
            <person name="Foster B."/>
            <person name="Gaskell J."/>
            <person name="Glotzer D."/>
            <person name="Gorecki P."/>
            <person name="Heitman J."/>
            <person name="Hesse C."/>
            <person name="Hori C."/>
            <person name="Igarashi K."/>
            <person name="Jurgens J.A."/>
            <person name="Kallen N."/>
            <person name="Kersten P."/>
            <person name="Kohler A."/>
            <person name="Kuees U."/>
            <person name="Kumar T.K.A."/>
            <person name="Kuo A."/>
            <person name="LaButti K."/>
            <person name="Larrondo L.F."/>
            <person name="Lindquist E."/>
            <person name="Ling A."/>
            <person name="Lombard V."/>
            <person name="Lucas S."/>
            <person name="Lundell T."/>
            <person name="Martin R."/>
            <person name="McLaughlin D.J."/>
            <person name="Morgenstern I."/>
            <person name="Morin E."/>
            <person name="Murat C."/>
            <person name="Nagy L.G."/>
            <person name="Nolan M."/>
            <person name="Ohm R.A."/>
            <person name="Patyshakuliyeva A."/>
            <person name="Rokas A."/>
            <person name="Ruiz-Duenas F.J."/>
            <person name="Sabat G."/>
            <person name="Salamov A."/>
            <person name="Samejima M."/>
            <person name="Schmutz J."/>
            <person name="Slot J.C."/>
            <person name="St John F."/>
            <person name="Stenlid J."/>
            <person name="Sun H."/>
            <person name="Sun S."/>
            <person name="Syed K."/>
            <person name="Tsang A."/>
            <person name="Wiebenga A."/>
            <person name="Young D."/>
            <person name="Pisabarro A."/>
            <person name="Eastwood D.C."/>
            <person name="Martin F."/>
            <person name="Cullen D."/>
            <person name="Grigoriev I.V."/>
            <person name="Hibbett D.S."/>
        </authorList>
    </citation>
    <scope>NUCLEOTIDE SEQUENCE [LARGE SCALE GENOMIC DNA]</scope>
    <source>
        <strain evidence="2 3">DJM-731 SS1</strain>
    </source>
</reference>
<dbReference type="RefSeq" id="XP_040624764.1">
    <property type="nucleotide sequence ID" value="XM_040773865.1"/>
</dbReference>
<name>M5FWQ3_DACPD</name>
<dbReference type="AlphaFoldDB" id="M5FWQ3"/>
<protein>
    <submittedName>
        <fullName evidence="2">Uncharacterized protein</fullName>
    </submittedName>
</protein>
<dbReference type="HOGENOM" id="CLU_2819437_0_0_1"/>
<feature type="compositionally biased region" description="Low complexity" evidence="1">
    <location>
        <begin position="16"/>
        <end position="30"/>
    </location>
</feature>
<accession>M5FWQ3</accession>
<evidence type="ECO:0000313" key="3">
    <source>
        <dbReference type="Proteomes" id="UP000030653"/>
    </source>
</evidence>
<gene>
    <name evidence="2" type="ORF">DACRYDRAFT_24814</name>
</gene>
<dbReference type="Proteomes" id="UP000030653">
    <property type="component" value="Unassembled WGS sequence"/>
</dbReference>
<dbReference type="EMBL" id="JH795875">
    <property type="protein sequence ID" value="EJT97866.1"/>
    <property type="molecule type" value="Genomic_DNA"/>
</dbReference>
<sequence>STREKIRTPISRMRPRSTLSSSGRTSTGRRLVAQSEFRLSRSLCLGSNAGRQVIRTRVTIRKALAAA</sequence>
<evidence type="ECO:0000256" key="1">
    <source>
        <dbReference type="SAM" id="MobiDB-lite"/>
    </source>
</evidence>
<proteinExistence type="predicted"/>
<feature type="non-terminal residue" evidence="2">
    <location>
        <position position="1"/>
    </location>
</feature>
<feature type="region of interest" description="Disordered" evidence="1">
    <location>
        <begin position="1"/>
        <end position="30"/>
    </location>
</feature>
<organism evidence="2 3">
    <name type="scientific">Dacryopinax primogenitus (strain DJM 731)</name>
    <name type="common">Brown rot fungus</name>
    <dbReference type="NCBI Taxonomy" id="1858805"/>
    <lineage>
        <taxon>Eukaryota</taxon>
        <taxon>Fungi</taxon>
        <taxon>Dikarya</taxon>
        <taxon>Basidiomycota</taxon>
        <taxon>Agaricomycotina</taxon>
        <taxon>Dacrymycetes</taxon>
        <taxon>Dacrymycetales</taxon>
        <taxon>Dacrymycetaceae</taxon>
        <taxon>Dacryopinax</taxon>
    </lineage>
</organism>